<dbReference type="PANTHER" id="PTHR48097">
    <property type="entry name" value="L-THREONINE ALDOLASE-RELATED"/>
    <property type="match status" value="1"/>
</dbReference>
<dbReference type="InterPro" id="IPR015421">
    <property type="entry name" value="PyrdxlP-dep_Trfase_major"/>
</dbReference>
<dbReference type="Proteomes" id="UP000460416">
    <property type="component" value="Unassembled WGS sequence"/>
</dbReference>
<evidence type="ECO:0000256" key="2">
    <source>
        <dbReference type="ARBA" id="ARBA00006966"/>
    </source>
</evidence>
<comment type="caution">
    <text evidence="6">The sequence shown here is derived from an EMBL/GenBank/DDBJ whole genome shotgun (WGS) entry which is preliminary data.</text>
</comment>
<dbReference type="GO" id="GO:0005829">
    <property type="term" value="C:cytosol"/>
    <property type="evidence" value="ECO:0007669"/>
    <property type="project" value="TreeGrafter"/>
</dbReference>
<reference evidence="6 7" key="1">
    <citation type="submission" date="2019-07" db="EMBL/GenBank/DDBJ databases">
        <title>Gramella aestuarii sp. nov., isolated from a tidal flat, and emended description of Gramella echinicola.</title>
        <authorList>
            <person name="Liu L."/>
        </authorList>
    </citation>
    <scope>NUCLEOTIDE SEQUENCE [LARGE SCALE GENOMIC DNA]</scope>
    <source>
        <strain evidence="6 7">BS12</strain>
    </source>
</reference>
<name>A0A7M3SXX4_9FLAO</name>
<dbReference type="Gene3D" id="3.40.640.10">
    <property type="entry name" value="Type I PLP-dependent aspartate aminotransferase-like (Major domain)"/>
    <property type="match status" value="1"/>
</dbReference>
<dbReference type="EMBL" id="VJVW01000001">
    <property type="protein sequence ID" value="MUP41455.1"/>
    <property type="molecule type" value="Genomic_DNA"/>
</dbReference>
<dbReference type="AlphaFoldDB" id="A0A7M3SXX4"/>
<dbReference type="PANTHER" id="PTHR48097:SF9">
    <property type="entry name" value="L-THREONINE ALDOLASE"/>
    <property type="match status" value="1"/>
</dbReference>
<dbReference type="GO" id="GO:0006567">
    <property type="term" value="P:L-threonine catabolic process"/>
    <property type="evidence" value="ECO:0007669"/>
    <property type="project" value="TreeGrafter"/>
</dbReference>
<dbReference type="SUPFAM" id="SSF53383">
    <property type="entry name" value="PLP-dependent transferases"/>
    <property type="match status" value="1"/>
</dbReference>
<keyword evidence="4" id="KW-0175">Coiled coil</keyword>
<sequence length="400" mass="45150">MGKLQNIDRRDFLKKSSLCGLPFLLPVEHTNFLNNSEKIKDHQNAGDPINFVFDGPHQSPKDYIELLTSIEKEQGIEADTYLKGGATKKLEEEFAKLTGKEKAIYMPSGTMANQLAIKMLNGENPKVIVPENSHIYRDEADAAQSVHGLRLVPTGIDQAFFNLEDLQKTIRELDENEVFRSGLGTVVIENPVRRAQGVAIPLENIKEISSYCKENGFKMHLDAARMHLASAYTGVLPAEYSSHFDTVYISLYKYLNAAGGAILCGDAEIIDQMDHQIKIMGGTMYQSWSITAVAMHYLQNIENSLNAVLKTSEELIKELNELEEITICNIENGTNIFQMDLDKNIDSEKFSRILYKEHQMLIFPNKENKMRFAANASLLNREISEIKNAWKLSLKKSKIN</sequence>
<dbReference type="OrthoDB" id="9774495at2"/>
<dbReference type="InterPro" id="IPR001597">
    <property type="entry name" value="ArAA_b-elim_lyase/Thr_aldolase"/>
</dbReference>
<comment type="similarity">
    <text evidence="2">Belongs to the threonine aldolase family.</text>
</comment>
<organism evidence="6 7">
    <name type="scientific">Christiangramia aestuarii</name>
    <dbReference type="NCBI Taxonomy" id="1028746"/>
    <lineage>
        <taxon>Bacteria</taxon>
        <taxon>Pseudomonadati</taxon>
        <taxon>Bacteroidota</taxon>
        <taxon>Flavobacteriia</taxon>
        <taxon>Flavobacteriales</taxon>
        <taxon>Flavobacteriaceae</taxon>
        <taxon>Christiangramia</taxon>
    </lineage>
</organism>
<dbReference type="GO" id="GO:0008732">
    <property type="term" value="F:L-allo-threonine aldolase activity"/>
    <property type="evidence" value="ECO:0007669"/>
    <property type="project" value="TreeGrafter"/>
</dbReference>
<evidence type="ECO:0000256" key="1">
    <source>
        <dbReference type="ARBA" id="ARBA00001933"/>
    </source>
</evidence>
<dbReference type="GO" id="GO:0006545">
    <property type="term" value="P:glycine biosynthetic process"/>
    <property type="evidence" value="ECO:0007669"/>
    <property type="project" value="TreeGrafter"/>
</dbReference>
<gene>
    <name evidence="6" type="ORF">FLP08_02620</name>
</gene>
<keyword evidence="7" id="KW-1185">Reference proteome</keyword>
<evidence type="ECO:0000256" key="3">
    <source>
        <dbReference type="ARBA" id="ARBA00022898"/>
    </source>
</evidence>
<feature type="coiled-coil region" evidence="4">
    <location>
        <begin position="298"/>
        <end position="325"/>
    </location>
</feature>
<dbReference type="InterPro" id="IPR015424">
    <property type="entry name" value="PyrdxlP-dep_Trfase"/>
</dbReference>
<evidence type="ECO:0000259" key="5">
    <source>
        <dbReference type="Pfam" id="PF01212"/>
    </source>
</evidence>
<keyword evidence="3" id="KW-0663">Pyridoxal phosphate</keyword>
<comment type="cofactor">
    <cofactor evidence="1">
        <name>pyridoxal 5'-phosphate</name>
        <dbReference type="ChEBI" id="CHEBI:597326"/>
    </cofactor>
</comment>
<evidence type="ECO:0000313" key="7">
    <source>
        <dbReference type="Proteomes" id="UP000460416"/>
    </source>
</evidence>
<proteinExistence type="inferred from homology"/>
<dbReference type="Pfam" id="PF01212">
    <property type="entry name" value="Beta_elim_lyase"/>
    <property type="match status" value="1"/>
</dbReference>
<feature type="domain" description="Aromatic amino acid beta-eliminating lyase/threonine aldolase" evidence="5">
    <location>
        <begin position="80"/>
        <end position="328"/>
    </location>
</feature>
<evidence type="ECO:0000313" key="6">
    <source>
        <dbReference type="EMBL" id="MUP41455.1"/>
    </source>
</evidence>
<dbReference type="RefSeq" id="WP_156273742.1">
    <property type="nucleotide sequence ID" value="NZ_BAABGI010000002.1"/>
</dbReference>
<evidence type="ECO:0000256" key="4">
    <source>
        <dbReference type="SAM" id="Coils"/>
    </source>
</evidence>
<protein>
    <submittedName>
        <fullName evidence="6">Low specificity L-threonine aldolase</fullName>
    </submittedName>
</protein>
<accession>A0A7M3SXX4</accession>